<proteinExistence type="predicted"/>
<keyword evidence="3" id="KW-1185">Reference proteome</keyword>
<feature type="compositionally biased region" description="Polar residues" evidence="1">
    <location>
        <begin position="73"/>
        <end position="82"/>
    </location>
</feature>
<accession>A0A4Z2EAA2</accession>
<dbReference type="Proteomes" id="UP000314294">
    <property type="component" value="Unassembled WGS sequence"/>
</dbReference>
<dbReference type="AlphaFoldDB" id="A0A4Z2EAA2"/>
<evidence type="ECO:0000313" key="3">
    <source>
        <dbReference type="Proteomes" id="UP000314294"/>
    </source>
</evidence>
<organism evidence="2 3">
    <name type="scientific">Liparis tanakae</name>
    <name type="common">Tanaka's snailfish</name>
    <dbReference type="NCBI Taxonomy" id="230148"/>
    <lineage>
        <taxon>Eukaryota</taxon>
        <taxon>Metazoa</taxon>
        <taxon>Chordata</taxon>
        <taxon>Craniata</taxon>
        <taxon>Vertebrata</taxon>
        <taxon>Euteleostomi</taxon>
        <taxon>Actinopterygii</taxon>
        <taxon>Neopterygii</taxon>
        <taxon>Teleostei</taxon>
        <taxon>Neoteleostei</taxon>
        <taxon>Acanthomorphata</taxon>
        <taxon>Eupercaria</taxon>
        <taxon>Perciformes</taxon>
        <taxon>Cottioidei</taxon>
        <taxon>Cottales</taxon>
        <taxon>Liparidae</taxon>
        <taxon>Liparis</taxon>
    </lineage>
</organism>
<name>A0A4Z2EAA2_9TELE</name>
<feature type="compositionally biased region" description="Low complexity" evidence="1">
    <location>
        <begin position="83"/>
        <end position="103"/>
    </location>
</feature>
<feature type="compositionally biased region" description="Low complexity" evidence="1">
    <location>
        <begin position="248"/>
        <end position="271"/>
    </location>
</feature>
<feature type="compositionally biased region" description="Polar residues" evidence="1">
    <location>
        <begin position="361"/>
        <end position="370"/>
    </location>
</feature>
<feature type="region of interest" description="Disordered" evidence="1">
    <location>
        <begin position="156"/>
        <end position="203"/>
    </location>
</feature>
<dbReference type="EMBL" id="SRLO01011608">
    <property type="protein sequence ID" value="TNN25807.1"/>
    <property type="molecule type" value="Genomic_DNA"/>
</dbReference>
<feature type="compositionally biased region" description="Acidic residues" evidence="1">
    <location>
        <begin position="272"/>
        <end position="282"/>
    </location>
</feature>
<gene>
    <name evidence="2" type="ORF">EYF80_064061</name>
</gene>
<comment type="caution">
    <text evidence="2">The sequence shown here is derived from an EMBL/GenBank/DDBJ whole genome shotgun (WGS) entry which is preliminary data.</text>
</comment>
<reference evidence="2 3" key="1">
    <citation type="submission" date="2019-03" db="EMBL/GenBank/DDBJ databases">
        <title>First draft genome of Liparis tanakae, snailfish: a comprehensive survey of snailfish specific genes.</title>
        <authorList>
            <person name="Kim W."/>
            <person name="Song I."/>
            <person name="Jeong J.-H."/>
            <person name="Kim D."/>
            <person name="Kim S."/>
            <person name="Ryu S."/>
            <person name="Song J.Y."/>
            <person name="Lee S.K."/>
        </authorList>
    </citation>
    <scope>NUCLEOTIDE SEQUENCE [LARGE SCALE GENOMIC DNA]</scope>
    <source>
        <tissue evidence="2">Muscle</tissue>
    </source>
</reference>
<feature type="region of interest" description="Disordered" evidence="1">
    <location>
        <begin position="28"/>
        <end position="103"/>
    </location>
</feature>
<feature type="region of interest" description="Disordered" evidence="1">
    <location>
        <begin position="360"/>
        <end position="385"/>
    </location>
</feature>
<feature type="region of interest" description="Disordered" evidence="1">
    <location>
        <begin position="248"/>
        <end position="303"/>
    </location>
</feature>
<feature type="compositionally biased region" description="Basic and acidic residues" evidence="1">
    <location>
        <begin position="292"/>
        <end position="303"/>
    </location>
</feature>
<feature type="compositionally biased region" description="Low complexity" evidence="1">
    <location>
        <begin position="28"/>
        <end position="40"/>
    </location>
</feature>
<evidence type="ECO:0000256" key="1">
    <source>
        <dbReference type="SAM" id="MobiDB-lite"/>
    </source>
</evidence>
<protein>
    <submittedName>
        <fullName evidence="2">Uncharacterized protein</fullName>
    </submittedName>
</protein>
<sequence length="385" mass="40292">MTEAQPLIIKLSSSSTLALSSSASSFLAPPLRAPRASSSRGASTGSEVHTTDRMVSRCSPRAGTCSRPLTWLDATTTGSTRPPSTATRPEASSTSRSSSVSTLLENALPKAGLSRSSAAGRSAGLLTRILCRNTLGLLRCARNSSRMVTQSRASCAPPAAAQRTASTAPLRNHSRVACASTRGPSRRSATRGEKSVRWTGAEPACGDDATHSLLESMSRRMCPLPDTNGLSGCSCGRLPPVHLRQEAAPRGAAGRHGAAEPAAAALGSQVPVEDEEEQQADEEPPRPAARQQAREPLEPLLEPHARYLSRTTTGGERLLAASPRRVLPLLPACCPPAAYLLPACCLPAARLLPTCCPPSSRAPQVNSSSVETRRACETSGWSQLP</sequence>
<evidence type="ECO:0000313" key="2">
    <source>
        <dbReference type="EMBL" id="TNN25807.1"/>
    </source>
</evidence>